<dbReference type="Proteomes" id="UP001307608">
    <property type="component" value="Chromosome"/>
</dbReference>
<dbReference type="EMBL" id="AP027271">
    <property type="protein sequence ID" value="BDX03263.1"/>
    <property type="molecule type" value="Genomic_DNA"/>
</dbReference>
<dbReference type="InterPro" id="IPR011051">
    <property type="entry name" value="RmlC_Cupin_sf"/>
</dbReference>
<name>A0ABM8FGX5_9GAMM</name>
<evidence type="ECO:0000313" key="1">
    <source>
        <dbReference type="EMBL" id="BDX03263.1"/>
    </source>
</evidence>
<keyword evidence="2" id="KW-1185">Reference proteome</keyword>
<evidence type="ECO:0008006" key="3">
    <source>
        <dbReference type="Google" id="ProtNLM"/>
    </source>
</evidence>
<dbReference type="RefSeq" id="WP_265730005.1">
    <property type="nucleotide sequence ID" value="NZ_AP027271.1"/>
</dbReference>
<protein>
    <recommendedName>
        <fullName evidence="3">Cupin domain-containing protein</fullName>
    </recommendedName>
</protein>
<evidence type="ECO:0000313" key="2">
    <source>
        <dbReference type="Proteomes" id="UP001307608"/>
    </source>
</evidence>
<proteinExistence type="predicted"/>
<reference evidence="1 2" key="1">
    <citation type="submission" date="2023-01" db="EMBL/GenBank/DDBJ databases">
        <title>Complete genome sequence of Marinomonas pontica strain 200518_36.</title>
        <authorList>
            <person name="Ueki S."/>
            <person name="Gajardo G."/>
            <person name="Maruyama F."/>
        </authorList>
    </citation>
    <scope>NUCLEOTIDE SEQUENCE [LARGE SCALE GENOMIC DNA]</scope>
    <source>
        <strain evidence="1 2">200518_36</strain>
    </source>
</reference>
<sequence length="242" mass="27359">MVNVSDQNILDPLDYDLGAPSKHLIIHQQDDLRIAHEHLFQSATPVRFYHYPANTFLFVMKGELYLQHHQQDTESPSQETALKKHQGIWLAANSINCVNLLSASAEVCLVQFSPLHDLSDTPPPFKKMSSGSVESQTGRGQIKTWPLWEGESGQICLELYPPQYKETLYYHKKATQYFLPLNGTAFLSDKTKQTEVCPIFGKIIPHKQPRAVINPNKDSITMLSVMTPQSTKGRVLLLTRST</sequence>
<gene>
    <name evidence="1" type="ORF">MACH16_20110</name>
</gene>
<organism evidence="1 2">
    <name type="scientific">Marinomonas pontica</name>
    <dbReference type="NCBI Taxonomy" id="264739"/>
    <lineage>
        <taxon>Bacteria</taxon>
        <taxon>Pseudomonadati</taxon>
        <taxon>Pseudomonadota</taxon>
        <taxon>Gammaproteobacteria</taxon>
        <taxon>Oceanospirillales</taxon>
        <taxon>Oceanospirillaceae</taxon>
        <taxon>Marinomonas</taxon>
    </lineage>
</organism>
<dbReference type="SUPFAM" id="SSF51182">
    <property type="entry name" value="RmlC-like cupins"/>
    <property type="match status" value="1"/>
</dbReference>
<accession>A0ABM8FGX5</accession>